<comment type="caution">
    <text evidence="2">The sequence shown here is derived from an EMBL/GenBank/DDBJ whole genome shotgun (WGS) entry which is preliminary data.</text>
</comment>
<sequence length="841" mass="95316">MDLHEYTDFYLQCKNDNPNATTDEIIQKYKSISKQVVGGTSSKAKQFVFDVDGTIATEAAFYEQKYIDRYGVLQTFLDHINDSLNKWDTVKYHSPLVALVQASTIGKSKMLWAAAEHVYMVYVCLRNKKSSGIPPRSTISDKLCTFIDDQTALFTYVTFICSTMRHLTNFKGNKTDWFKAHTSNNQSKFWNVIEEGMKKCMDEVRNIIGSRNDYDKVEWHSIKQLVKTCWDSSKEILNSSESESGIQLLFVFDEAKILTEEETNRDKTNFECLRHALATLPTYESGGRAFAIVTDTASKISNFAPSARRDPSWRVQKNRLALYPPFYHIATMDTFMTQETEPKTLKQVASPQYFFHYGRPLWGGLLKATDAYTSKQVLSPEKILEIAKSKLIGGLDLEDWITKKHSEKITISESIAVLGPRLCIDVVPQTELATELVASYMSLCYYISDTRESVMIDYPSDPVLAEASARITNNTNKIGLAHYVRTLISALREGSVEGGYRGELVARLILTMAWDKACVERGHTKEANVFSRPMTLQQYFQALFSSKVWQALQDKLSSELQTAKIRFTHFIRVTYTPSQQQLLEFFRRGAAIICKRNQVGVDLILPLLINIGEDEEFSHEHVTYVLIQVKNYQSGNDPSYPMTATSLLSPDNAGIEEIATKPFIALYMQLGTPKASFDIPRPDYVTRNITKNLEELEQPEASTKPRTRANTKRRLKDHATDIGSVNLLKCSRSDATTSRIHYQTAIALFGLSREIYGIFPDSAQVMEATSSVTTVEPAPVSDITELLKIMLKTWAEPCNLQSTEARKELITRMSPHVYNTTKPWQAIAMDKNDKDGNSEKE</sequence>
<dbReference type="EMBL" id="CAJVPI010001692">
    <property type="protein sequence ID" value="CAG8623358.1"/>
    <property type="molecule type" value="Genomic_DNA"/>
</dbReference>
<name>A0A9N9D5P1_9GLOM</name>
<evidence type="ECO:0000313" key="2">
    <source>
        <dbReference type="EMBL" id="CAG8623358.1"/>
    </source>
</evidence>
<organism evidence="2 3">
    <name type="scientific">Paraglomus brasilianum</name>
    <dbReference type="NCBI Taxonomy" id="144538"/>
    <lineage>
        <taxon>Eukaryota</taxon>
        <taxon>Fungi</taxon>
        <taxon>Fungi incertae sedis</taxon>
        <taxon>Mucoromycota</taxon>
        <taxon>Glomeromycotina</taxon>
        <taxon>Glomeromycetes</taxon>
        <taxon>Paraglomerales</taxon>
        <taxon>Paraglomeraceae</taxon>
        <taxon>Paraglomus</taxon>
    </lineage>
</organism>
<feature type="compositionally biased region" description="Basic residues" evidence="1">
    <location>
        <begin position="705"/>
        <end position="714"/>
    </location>
</feature>
<dbReference type="PANTHER" id="PTHR33266">
    <property type="entry name" value="CHROMOSOME 15, WHOLE GENOME SHOTGUN SEQUENCE"/>
    <property type="match status" value="1"/>
</dbReference>
<reference evidence="2" key="1">
    <citation type="submission" date="2021-06" db="EMBL/GenBank/DDBJ databases">
        <authorList>
            <person name="Kallberg Y."/>
            <person name="Tangrot J."/>
            <person name="Rosling A."/>
        </authorList>
    </citation>
    <scope>NUCLEOTIDE SEQUENCE</scope>
    <source>
        <strain evidence="2">BR232B</strain>
    </source>
</reference>
<gene>
    <name evidence="2" type="ORF">PBRASI_LOCUS8836</name>
</gene>
<evidence type="ECO:0000256" key="1">
    <source>
        <dbReference type="SAM" id="MobiDB-lite"/>
    </source>
</evidence>
<proteinExistence type="predicted"/>
<dbReference type="AlphaFoldDB" id="A0A9N9D5P1"/>
<dbReference type="Proteomes" id="UP000789739">
    <property type="component" value="Unassembled WGS sequence"/>
</dbReference>
<evidence type="ECO:0000313" key="3">
    <source>
        <dbReference type="Proteomes" id="UP000789739"/>
    </source>
</evidence>
<protein>
    <submittedName>
        <fullName evidence="2">11324_t:CDS:1</fullName>
    </submittedName>
</protein>
<keyword evidence="3" id="KW-1185">Reference proteome</keyword>
<accession>A0A9N9D5P1</accession>
<feature type="region of interest" description="Disordered" evidence="1">
    <location>
        <begin position="693"/>
        <end position="714"/>
    </location>
</feature>
<dbReference type="PANTHER" id="PTHR33266:SF1">
    <property type="entry name" value="F-BOX DOMAIN-CONTAINING PROTEIN"/>
    <property type="match status" value="1"/>
</dbReference>
<dbReference type="OrthoDB" id="2397074at2759"/>